<keyword evidence="3" id="KW-1185">Reference proteome</keyword>
<organism evidence="2 3">
    <name type="scientific">Oryza sativa subsp. japonica</name>
    <name type="common">Rice</name>
    <dbReference type="NCBI Taxonomy" id="39947"/>
    <lineage>
        <taxon>Eukaryota</taxon>
        <taxon>Viridiplantae</taxon>
        <taxon>Streptophyta</taxon>
        <taxon>Embryophyta</taxon>
        <taxon>Tracheophyta</taxon>
        <taxon>Spermatophyta</taxon>
        <taxon>Magnoliopsida</taxon>
        <taxon>Liliopsida</taxon>
        <taxon>Poales</taxon>
        <taxon>Poaceae</taxon>
        <taxon>BOP clade</taxon>
        <taxon>Oryzoideae</taxon>
        <taxon>Oryzeae</taxon>
        <taxon>Oryzinae</taxon>
        <taxon>Oryza</taxon>
        <taxon>Oryza sativa</taxon>
    </lineage>
</organism>
<gene>
    <name evidence="2" type="ordered locus">Os06g0168150</name>
    <name evidence="2" type="ORF">OSNPB_060168150</name>
</gene>
<feature type="region of interest" description="Disordered" evidence="1">
    <location>
        <begin position="1"/>
        <end position="55"/>
    </location>
</feature>
<proteinExistence type="predicted"/>
<evidence type="ECO:0000313" key="2">
    <source>
        <dbReference type="EMBL" id="BAS96354.1"/>
    </source>
</evidence>
<reference evidence="2 3" key="3">
    <citation type="journal article" date="2013" name="Rice">
        <title>Improvement of the Oryza sativa Nipponbare reference genome using next generation sequence and optical map data.</title>
        <authorList>
            <person name="Kawahara Y."/>
            <person name="de la Bastide M."/>
            <person name="Hamilton J.P."/>
            <person name="Kanamori H."/>
            <person name="McCombie W.R."/>
            <person name="Ouyang S."/>
            <person name="Schwartz D.C."/>
            <person name="Tanaka T."/>
            <person name="Wu J."/>
            <person name="Zhou S."/>
            <person name="Childs K.L."/>
            <person name="Davidson R.M."/>
            <person name="Lin H."/>
            <person name="Quesada-Ocampo L."/>
            <person name="Vaillancourt B."/>
            <person name="Sakai H."/>
            <person name="Lee S.S."/>
            <person name="Kim J."/>
            <person name="Numa H."/>
            <person name="Itoh T."/>
            <person name="Buell C.R."/>
            <person name="Matsumoto T."/>
        </authorList>
    </citation>
    <scope>NUCLEOTIDE SEQUENCE [LARGE SCALE GENOMIC DNA]</scope>
    <source>
        <strain evidence="3">cv. Nipponbare</strain>
    </source>
</reference>
<dbReference type="InParanoid" id="A0A0P0WT81"/>
<dbReference type="EMBL" id="AP014962">
    <property type="protein sequence ID" value="BAS96354.1"/>
    <property type="molecule type" value="Genomic_DNA"/>
</dbReference>
<reference evidence="3" key="1">
    <citation type="journal article" date="2005" name="Nature">
        <title>The map-based sequence of the rice genome.</title>
        <authorList>
            <consortium name="International rice genome sequencing project (IRGSP)"/>
            <person name="Matsumoto T."/>
            <person name="Wu J."/>
            <person name="Kanamori H."/>
            <person name="Katayose Y."/>
            <person name="Fujisawa M."/>
            <person name="Namiki N."/>
            <person name="Mizuno H."/>
            <person name="Yamamoto K."/>
            <person name="Antonio B.A."/>
            <person name="Baba T."/>
            <person name="Sakata K."/>
            <person name="Nagamura Y."/>
            <person name="Aoki H."/>
            <person name="Arikawa K."/>
            <person name="Arita K."/>
            <person name="Bito T."/>
            <person name="Chiden Y."/>
            <person name="Fujitsuka N."/>
            <person name="Fukunaka R."/>
            <person name="Hamada M."/>
            <person name="Harada C."/>
            <person name="Hayashi A."/>
            <person name="Hijishita S."/>
            <person name="Honda M."/>
            <person name="Hosokawa S."/>
            <person name="Ichikawa Y."/>
            <person name="Idonuma A."/>
            <person name="Iijima M."/>
            <person name="Ikeda M."/>
            <person name="Ikeno M."/>
            <person name="Ito K."/>
            <person name="Ito S."/>
            <person name="Ito T."/>
            <person name="Ito Y."/>
            <person name="Ito Y."/>
            <person name="Iwabuchi A."/>
            <person name="Kamiya K."/>
            <person name="Karasawa W."/>
            <person name="Kurita K."/>
            <person name="Katagiri S."/>
            <person name="Kikuta A."/>
            <person name="Kobayashi H."/>
            <person name="Kobayashi N."/>
            <person name="Machita K."/>
            <person name="Maehara T."/>
            <person name="Masukawa M."/>
            <person name="Mizubayashi T."/>
            <person name="Mukai Y."/>
            <person name="Nagasaki H."/>
            <person name="Nagata Y."/>
            <person name="Naito S."/>
            <person name="Nakashima M."/>
            <person name="Nakama Y."/>
            <person name="Nakamichi Y."/>
            <person name="Nakamura M."/>
            <person name="Meguro A."/>
            <person name="Negishi M."/>
            <person name="Ohta I."/>
            <person name="Ohta T."/>
            <person name="Okamoto M."/>
            <person name="Ono N."/>
            <person name="Saji S."/>
            <person name="Sakaguchi M."/>
            <person name="Sakai K."/>
            <person name="Shibata M."/>
            <person name="Shimokawa T."/>
            <person name="Song J."/>
            <person name="Takazaki Y."/>
            <person name="Terasawa K."/>
            <person name="Tsugane M."/>
            <person name="Tsuji K."/>
            <person name="Ueda S."/>
            <person name="Waki K."/>
            <person name="Yamagata H."/>
            <person name="Yamamoto M."/>
            <person name="Yamamoto S."/>
            <person name="Yamane H."/>
            <person name="Yoshiki S."/>
            <person name="Yoshihara R."/>
            <person name="Yukawa K."/>
            <person name="Zhong H."/>
            <person name="Yano M."/>
            <person name="Yuan Q."/>
            <person name="Ouyang S."/>
            <person name="Liu J."/>
            <person name="Jones K.M."/>
            <person name="Gansberger K."/>
            <person name="Moffat K."/>
            <person name="Hill J."/>
            <person name="Bera J."/>
            <person name="Fadrosh D."/>
            <person name="Jin S."/>
            <person name="Johri S."/>
            <person name="Kim M."/>
            <person name="Overton L."/>
            <person name="Reardon M."/>
            <person name="Tsitrin T."/>
            <person name="Vuong H."/>
            <person name="Weaver B."/>
            <person name="Ciecko A."/>
            <person name="Tallon L."/>
            <person name="Jackson J."/>
            <person name="Pai G."/>
            <person name="Aken S.V."/>
            <person name="Utterback T."/>
            <person name="Reidmuller S."/>
            <person name="Feldblyum T."/>
            <person name="Hsiao J."/>
            <person name="Zismann V."/>
            <person name="Iobst S."/>
            <person name="de Vazeille A.R."/>
            <person name="Buell C.R."/>
            <person name="Ying K."/>
            <person name="Li Y."/>
            <person name="Lu T."/>
            <person name="Huang Y."/>
            <person name="Zhao Q."/>
            <person name="Feng Q."/>
            <person name="Zhang L."/>
            <person name="Zhu J."/>
            <person name="Weng Q."/>
            <person name="Mu J."/>
            <person name="Lu Y."/>
            <person name="Fan D."/>
            <person name="Liu Y."/>
            <person name="Guan J."/>
            <person name="Zhang Y."/>
            <person name="Yu S."/>
            <person name="Liu X."/>
            <person name="Zhang Y."/>
            <person name="Hong G."/>
            <person name="Han B."/>
            <person name="Choisne N."/>
            <person name="Demange N."/>
            <person name="Orjeda G."/>
            <person name="Samain S."/>
            <person name="Cattolico L."/>
            <person name="Pelletier E."/>
            <person name="Couloux A."/>
            <person name="Segurens B."/>
            <person name="Wincker P."/>
            <person name="D'Hont A."/>
            <person name="Scarpelli C."/>
            <person name="Weissenbach J."/>
            <person name="Salanoubat M."/>
            <person name="Quetier F."/>
            <person name="Yu Y."/>
            <person name="Kim H.R."/>
            <person name="Rambo T."/>
            <person name="Currie J."/>
            <person name="Collura K."/>
            <person name="Luo M."/>
            <person name="Yang T."/>
            <person name="Ammiraju J.S.S."/>
            <person name="Engler F."/>
            <person name="Soderlund C."/>
            <person name="Wing R.A."/>
            <person name="Palmer L.E."/>
            <person name="de la Bastide M."/>
            <person name="Spiegel L."/>
            <person name="Nascimento L."/>
            <person name="Zutavern T."/>
            <person name="O'Shaughnessy A."/>
            <person name="Dike S."/>
            <person name="Dedhia N."/>
            <person name="Preston R."/>
            <person name="Balija V."/>
            <person name="McCombie W.R."/>
            <person name="Chow T."/>
            <person name="Chen H."/>
            <person name="Chung M."/>
            <person name="Chen C."/>
            <person name="Shaw J."/>
            <person name="Wu H."/>
            <person name="Hsiao K."/>
            <person name="Chao Y."/>
            <person name="Chu M."/>
            <person name="Cheng C."/>
            <person name="Hour A."/>
            <person name="Lee P."/>
            <person name="Lin S."/>
            <person name="Lin Y."/>
            <person name="Liou J."/>
            <person name="Liu S."/>
            <person name="Hsing Y."/>
            <person name="Raghuvanshi S."/>
            <person name="Mohanty A."/>
            <person name="Bharti A.K."/>
            <person name="Gaur A."/>
            <person name="Gupta V."/>
            <person name="Kumar D."/>
            <person name="Ravi V."/>
            <person name="Vij S."/>
            <person name="Kapur A."/>
            <person name="Khurana P."/>
            <person name="Khurana P."/>
            <person name="Khurana J.P."/>
            <person name="Tyagi A.K."/>
            <person name="Gaikwad K."/>
            <person name="Singh A."/>
            <person name="Dalal V."/>
            <person name="Srivastava S."/>
            <person name="Dixit A."/>
            <person name="Pal A.K."/>
            <person name="Ghazi I.A."/>
            <person name="Yadav M."/>
            <person name="Pandit A."/>
            <person name="Bhargava A."/>
            <person name="Sureshbabu K."/>
            <person name="Batra K."/>
            <person name="Sharma T.R."/>
            <person name="Mohapatra T."/>
            <person name="Singh N.K."/>
            <person name="Messing J."/>
            <person name="Nelson A.B."/>
            <person name="Fuks G."/>
            <person name="Kavchok S."/>
            <person name="Keizer G."/>
            <person name="Linton E."/>
            <person name="Llaca V."/>
            <person name="Song R."/>
            <person name="Tanyolac B."/>
            <person name="Young S."/>
            <person name="Ho-Il K."/>
            <person name="Hahn J.H."/>
            <person name="Sangsakoo G."/>
            <person name="Vanavichit A."/>
            <person name="de Mattos Luiz.A.T."/>
            <person name="Zimmer P.D."/>
            <person name="Malone G."/>
            <person name="Dellagostin O."/>
            <person name="de Oliveira A.C."/>
            <person name="Bevan M."/>
            <person name="Bancroft I."/>
            <person name="Minx P."/>
            <person name="Cordum H."/>
            <person name="Wilson R."/>
            <person name="Cheng Z."/>
            <person name="Jin W."/>
            <person name="Jiang J."/>
            <person name="Leong S.A."/>
            <person name="Iwama H."/>
            <person name="Gojobori T."/>
            <person name="Itoh T."/>
            <person name="Niimura Y."/>
            <person name="Fujii Y."/>
            <person name="Habara T."/>
            <person name="Sakai H."/>
            <person name="Sato Y."/>
            <person name="Wilson G."/>
            <person name="Kumar K."/>
            <person name="McCouch S."/>
            <person name="Juretic N."/>
            <person name="Hoen D."/>
            <person name="Wright S."/>
            <person name="Bruskiewich R."/>
            <person name="Bureau T."/>
            <person name="Miyao A."/>
            <person name="Hirochika H."/>
            <person name="Nishikawa T."/>
            <person name="Kadowaki K."/>
            <person name="Sugiura M."/>
            <person name="Burr B."/>
            <person name="Sasaki T."/>
        </authorList>
    </citation>
    <scope>NUCLEOTIDE SEQUENCE [LARGE SCALE GENOMIC DNA]</scope>
    <source>
        <strain evidence="3">cv. Nipponbare</strain>
    </source>
</reference>
<dbReference type="AlphaFoldDB" id="A0A0P0WT81"/>
<reference evidence="2 3" key="2">
    <citation type="journal article" date="2013" name="Plant Cell Physiol.">
        <title>Rice Annotation Project Database (RAP-DB): an integrative and interactive database for rice genomics.</title>
        <authorList>
            <person name="Sakai H."/>
            <person name="Lee S.S."/>
            <person name="Tanaka T."/>
            <person name="Numa H."/>
            <person name="Kim J."/>
            <person name="Kawahara Y."/>
            <person name="Wakimoto H."/>
            <person name="Yang C.C."/>
            <person name="Iwamoto M."/>
            <person name="Abe T."/>
            <person name="Yamada Y."/>
            <person name="Muto A."/>
            <person name="Inokuchi H."/>
            <person name="Ikemura T."/>
            <person name="Matsumoto T."/>
            <person name="Sasaki T."/>
            <person name="Itoh T."/>
        </authorList>
    </citation>
    <scope>NUCLEOTIDE SEQUENCE [LARGE SCALE GENOMIC DNA]</scope>
    <source>
        <strain evidence="3">cv. Nipponbare</strain>
    </source>
</reference>
<evidence type="ECO:0000256" key="1">
    <source>
        <dbReference type="SAM" id="MobiDB-lite"/>
    </source>
</evidence>
<feature type="compositionally biased region" description="Gly residues" evidence="1">
    <location>
        <begin position="26"/>
        <end position="35"/>
    </location>
</feature>
<evidence type="ECO:0000313" key="3">
    <source>
        <dbReference type="Proteomes" id="UP000059680"/>
    </source>
</evidence>
<feature type="compositionally biased region" description="Low complexity" evidence="1">
    <location>
        <begin position="1"/>
        <end position="11"/>
    </location>
</feature>
<dbReference type="Proteomes" id="UP000059680">
    <property type="component" value="Chromosome 6"/>
</dbReference>
<sequence>MRRSLLLPLGLGSDGGGCSGRRDADGGSGGSGRCGADGRTASTPPRRRRSSPPWRSLWRQRRRWICLPPLPSPSPTPLLRPLLPPGTDPRRPTAGAAGTDGSREEGALLLGVLGDGVLDFSCMILCLDFSFVILCDSSCNVAAAICVLGFAC</sequence>
<feature type="compositionally biased region" description="Pro residues" evidence="1">
    <location>
        <begin position="69"/>
        <end position="87"/>
    </location>
</feature>
<name>A0A0P0WT81_ORYSJ</name>
<protein>
    <submittedName>
        <fullName evidence="2">Os06g0168150 protein</fullName>
    </submittedName>
</protein>
<feature type="region of interest" description="Disordered" evidence="1">
    <location>
        <begin position="69"/>
        <end position="101"/>
    </location>
</feature>
<dbReference type="PaxDb" id="39947-A0A0P0WT81"/>
<dbReference type="Gramene" id="Os06t0168150-00">
    <property type="protein sequence ID" value="Os06t0168150-00"/>
    <property type="gene ID" value="Os06g0168150"/>
</dbReference>
<accession>A0A0P0WT81</accession>